<dbReference type="SMART" id="SM00062">
    <property type="entry name" value="PBPb"/>
    <property type="match status" value="1"/>
</dbReference>
<reference evidence="5 6" key="1">
    <citation type="submission" date="2016-10" db="EMBL/GenBank/DDBJ databases">
        <authorList>
            <person name="de Groot N.N."/>
        </authorList>
    </citation>
    <scope>NUCLEOTIDE SEQUENCE [LARGE SCALE GENOMIC DNA]</scope>
    <source>
        <strain evidence="5 6">DSM 19547</strain>
    </source>
</reference>
<evidence type="ECO:0000313" key="6">
    <source>
        <dbReference type="Proteomes" id="UP000199356"/>
    </source>
</evidence>
<dbReference type="Pfam" id="PF00497">
    <property type="entry name" value="SBP_bac_3"/>
    <property type="match status" value="1"/>
</dbReference>
<organism evidence="5 6">
    <name type="scientific">Tranquillimonas alkanivorans</name>
    <dbReference type="NCBI Taxonomy" id="441119"/>
    <lineage>
        <taxon>Bacteria</taxon>
        <taxon>Pseudomonadati</taxon>
        <taxon>Pseudomonadota</taxon>
        <taxon>Alphaproteobacteria</taxon>
        <taxon>Rhodobacterales</taxon>
        <taxon>Roseobacteraceae</taxon>
        <taxon>Tranquillimonas</taxon>
    </lineage>
</organism>
<evidence type="ECO:0000313" key="5">
    <source>
        <dbReference type="EMBL" id="SFO83316.1"/>
    </source>
</evidence>
<sequence length="241" mass="25519">MNKLILSAAALALTAGAAASQDVVRMGTEGAYPPYNFINDDGEVAGFERELGDELCERAGLTCEWVTNEWDSIIPNLVSGNYDTIIAGMSITPERDEVIDFTQAYIPPSPSAFLAASEDIDLDTAVIAAQTGTIQADHVASMEGATLVEYATPDETVAAVRNGEVDAVLADKDFLAPVGEQDPALMLVGEDVALGGGIGLGVRESDTELKETFDAAITEMKEEGALNPLIVKWFGDDAETW</sequence>
<accession>A0A1I5KFC9</accession>
<dbReference type="EMBL" id="FOXA01000001">
    <property type="protein sequence ID" value="SFO83316.1"/>
    <property type="molecule type" value="Genomic_DNA"/>
</dbReference>
<dbReference type="SUPFAM" id="SSF53850">
    <property type="entry name" value="Periplasmic binding protein-like II"/>
    <property type="match status" value="1"/>
</dbReference>
<dbReference type="Proteomes" id="UP000199356">
    <property type="component" value="Unassembled WGS sequence"/>
</dbReference>
<dbReference type="SMART" id="SM00079">
    <property type="entry name" value="PBPe"/>
    <property type="match status" value="1"/>
</dbReference>
<dbReference type="AlphaFoldDB" id="A0A1I5KFC9"/>
<protein>
    <submittedName>
        <fullName evidence="5">Amino acid ABC transporter substrate-binding protein, PAAT family</fullName>
    </submittedName>
</protein>
<dbReference type="OrthoDB" id="9807134at2"/>
<proteinExistence type="predicted"/>
<dbReference type="PANTHER" id="PTHR35936:SF19">
    <property type="entry name" value="AMINO-ACID-BINDING PROTEIN YXEM-RELATED"/>
    <property type="match status" value="1"/>
</dbReference>
<evidence type="ECO:0000256" key="1">
    <source>
        <dbReference type="ARBA" id="ARBA00022729"/>
    </source>
</evidence>
<dbReference type="Gene3D" id="3.40.190.10">
    <property type="entry name" value="Periplasmic binding protein-like II"/>
    <property type="match status" value="2"/>
</dbReference>
<feature type="signal peptide" evidence="2">
    <location>
        <begin position="1"/>
        <end position="19"/>
    </location>
</feature>
<keyword evidence="6" id="KW-1185">Reference proteome</keyword>
<dbReference type="GO" id="GO:0015276">
    <property type="term" value="F:ligand-gated monoatomic ion channel activity"/>
    <property type="evidence" value="ECO:0007669"/>
    <property type="project" value="InterPro"/>
</dbReference>
<dbReference type="RefSeq" id="WP_093416173.1">
    <property type="nucleotide sequence ID" value="NZ_FOXA01000001.1"/>
</dbReference>
<keyword evidence="1 2" id="KW-0732">Signal</keyword>
<feature type="chain" id="PRO_5011653440" evidence="2">
    <location>
        <begin position="20"/>
        <end position="241"/>
    </location>
</feature>
<dbReference type="PANTHER" id="PTHR35936">
    <property type="entry name" value="MEMBRANE-BOUND LYTIC MUREIN TRANSGLYCOSYLASE F"/>
    <property type="match status" value="1"/>
</dbReference>
<dbReference type="InterPro" id="IPR001638">
    <property type="entry name" value="Solute-binding_3/MltF_N"/>
</dbReference>
<dbReference type="InterPro" id="IPR001320">
    <property type="entry name" value="Iontro_rcpt_C"/>
</dbReference>
<dbReference type="GO" id="GO:0016020">
    <property type="term" value="C:membrane"/>
    <property type="evidence" value="ECO:0007669"/>
    <property type="project" value="InterPro"/>
</dbReference>
<name>A0A1I5KFC9_9RHOB</name>
<evidence type="ECO:0000256" key="2">
    <source>
        <dbReference type="SAM" id="SignalP"/>
    </source>
</evidence>
<evidence type="ECO:0000259" key="3">
    <source>
        <dbReference type="SMART" id="SM00062"/>
    </source>
</evidence>
<feature type="domain" description="Ionotropic glutamate receptor C-terminal" evidence="4">
    <location>
        <begin position="23"/>
        <end position="236"/>
    </location>
</feature>
<dbReference type="STRING" id="441119.SAMN04488047_10154"/>
<feature type="domain" description="Solute-binding protein family 3/N-terminal" evidence="3">
    <location>
        <begin position="23"/>
        <end position="237"/>
    </location>
</feature>
<gene>
    <name evidence="5" type="ORF">SAMN04488047_10154</name>
</gene>
<evidence type="ECO:0000259" key="4">
    <source>
        <dbReference type="SMART" id="SM00079"/>
    </source>
</evidence>